<reference evidence="2" key="1">
    <citation type="journal article" date="2014" name="Int. J. Syst. Evol. Microbiol.">
        <title>Complete genome sequence of Corynebacterium casei LMG S-19264T (=DSM 44701T), isolated from a smear-ripened cheese.</title>
        <authorList>
            <consortium name="US DOE Joint Genome Institute (JGI-PGF)"/>
            <person name="Walter F."/>
            <person name="Albersmeier A."/>
            <person name="Kalinowski J."/>
            <person name="Ruckert C."/>
        </authorList>
    </citation>
    <scope>NUCLEOTIDE SEQUENCE</scope>
    <source>
        <strain evidence="2">JCM 19596</strain>
    </source>
</reference>
<evidence type="ECO:0000313" key="3">
    <source>
        <dbReference type="Proteomes" id="UP000607197"/>
    </source>
</evidence>
<feature type="transmembrane region" description="Helical" evidence="1">
    <location>
        <begin position="12"/>
        <end position="37"/>
    </location>
</feature>
<sequence length="72" mass="8044">MSDVDFQWVMQTTFSLTIVVGAPLVAALSLFFTLPGWEAWVNFAIRVCAAVWLATALCVYGYARWVREPTSV</sequence>
<dbReference type="AlphaFoldDB" id="A0A830FGM5"/>
<feature type="transmembrane region" description="Helical" evidence="1">
    <location>
        <begin position="43"/>
        <end position="63"/>
    </location>
</feature>
<keyword evidence="1" id="KW-1133">Transmembrane helix</keyword>
<dbReference type="InterPro" id="IPR043860">
    <property type="entry name" value="DUF5822"/>
</dbReference>
<evidence type="ECO:0000256" key="1">
    <source>
        <dbReference type="SAM" id="Phobius"/>
    </source>
</evidence>
<keyword evidence="1" id="KW-0472">Membrane</keyword>
<keyword evidence="1" id="KW-0812">Transmembrane</keyword>
<dbReference type="OrthoDB" id="280951at2157"/>
<gene>
    <name evidence="2" type="ORF">GCM10009039_09550</name>
</gene>
<comment type="caution">
    <text evidence="2">The sequence shown here is derived from an EMBL/GenBank/DDBJ whole genome shotgun (WGS) entry which is preliminary data.</text>
</comment>
<organism evidence="2 3">
    <name type="scientific">Halocalculus aciditolerans</name>
    <dbReference type="NCBI Taxonomy" id="1383812"/>
    <lineage>
        <taxon>Archaea</taxon>
        <taxon>Methanobacteriati</taxon>
        <taxon>Methanobacteriota</taxon>
        <taxon>Stenosarchaea group</taxon>
        <taxon>Halobacteria</taxon>
        <taxon>Halobacteriales</taxon>
        <taxon>Halobacteriaceae</taxon>
        <taxon>Halocalculus</taxon>
    </lineage>
</organism>
<dbReference type="Proteomes" id="UP000607197">
    <property type="component" value="Unassembled WGS sequence"/>
</dbReference>
<name>A0A830FGM5_9EURY</name>
<dbReference type="EMBL" id="BMPG01000001">
    <property type="protein sequence ID" value="GGL53451.1"/>
    <property type="molecule type" value="Genomic_DNA"/>
</dbReference>
<accession>A0A830FGM5</accession>
<dbReference type="Pfam" id="PF19139">
    <property type="entry name" value="DUF5822"/>
    <property type="match status" value="1"/>
</dbReference>
<protein>
    <submittedName>
        <fullName evidence="2">Uncharacterized protein</fullName>
    </submittedName>
</protein>
<evidence type="ECO:0000313" key="2">
    <source>
        <dbReference type="EMBL" id="GGL53451.1"/>
    </source>
</evidence>
<dbReference type="RefSeq" id="WP_188976360.1">
    <property type="nucleotide sequence ID" value="NZ_BMPG01000001.1"/>
</dbReference>
<reference evidence="2" key="2">
    <citation type="submission" date="2020-09" db="EMBL/GenBank/DDBJ databases">
        <authorList>
            <person name="Sun Q."/>
            <person name="Ohkuma M."/>
        </authorList>
    </citation>
    <scope>NUCLEOTIDE SEQUENCE</scope>
    <source>
        <strain evidence="2">JCM 19596</strain>
    </source>
</reference>
<proteinExistence type="predicted"/>
<keyword evidence="3" id="KW-1185">Reference proteome</keyword>